<reference evidence="2" key="1">
    <citation type="journal article" date="2020" name="mSystems">
        <title>Genome- and Community-Level Interaction Insights into Carbon Utilization and Element Cycling Functions of Hydrothermarchaeota in Hydrothermal Sediment.</title>
        <authorList>
            <person name="Zhou Z."/>
            <person name="Liu Y."/>
            <person name="Xu W."/>
            <person name="Pan J."/>
            <person name="Luo Z.H."/>
            <person name="Li M."/>
        </authorList>
    </citation>
    <scope>NUCLEOTIDE SEQUENCE [LARGE SCALE GENOMIC DNA]</scope>
    <source>
        <strain evidence="2">HyVt-92</strain>
    </source>
</reference>
<dbReference type="InterPro" id="IPR013022">
    <property type="entry name" value="Xyl_isomerase-like_TIM-brl"/>
</dbReference>
<proteinExistence type="predicted"/>
<dbReference type="Gene3D" id="3.20.20.150">
    <property type="entry name" value="Divalent-metal-dependent TIM barrel enzymes"/>
    <property type="match status" value="1"/>
</dbReference>
<dbReference type="Proteomes" id="UP000886070">
    <property type="component" value="Unassembled WGS sequence"/>
</dbReference>
<gene>
    <name evidence="2" type="ORF">ENL39_02680</name>
</gene>
<dbReference type="SUPFAM" id="SSF51658">
    <property type="entry name" value="Xylose isomerase-like"/>
    <property type="match status" value="1"/>
</dbReference>
<evidence type="ECO:0000313" key="2">
    <source>
        <dbReference type="EMBL" id="HHF98374.1"/>
    </source>
</evidence>
<dbReference type="Pfam" id="PF01261">
    <property type="entry name" value="AP_endonuc_2"/>
    <property type="match status" value="1"/>
</dbReference>
<dbReference type="GO" id="GO:0016853">
    <property type="term" value="F:isomerase activity"/>
    <property type="evidence" value="ECO:0007669"/>
    <property type="project" value="UniProtKB-KW"/>
</dbReference>
<dbReference type="InterPro" id="IPR036237">
    <property type="entry name" value="Xyl_isomerase-like_sf"/>
</dbReference>
<sequence>MKYSAHSMMWTEKFTEKDLSLLDKLKSFGFDGIEIHLNHPEVLPKEKIKEKLNQLGLGCTFTATLTKEQNIISPDEQIRKNGVESLKKLVDVVSYFESDCLAGVIYAAWGEFTGKMRTEKEWNWCKECLSLAAEYAKEKGVVLAVEPVNRYETYFLNTAEDARRLVEEINHPNVRVHL</sequence>
<comment type="caution">
    <text evidence="2">The sequence shown here is derived from an EMBL/GenBank/DDBJ whole genome shotgun (WGS) entry which is preliminary data.</text>
</comment>
<dbReference type="PANTHER" id="PTHR12110">
    <property type="entry name" value="HYDROXYPYRUVATE ISOMERASE"/>
    <property type="match status" value="1"/>
</dbReference>
<evidence type="ECO:0000259" key="1">
    <source>
        <dbReference type="Pfam" id="PF01261"/>
    </source>
</evidence>
<accession>A0A7V5HYU6</accession>
<feature type="domain" description="Xylose isomerase-like TIM barrel" evidence="1">
    <location>
        <begin position="22"/>
        <end position="177"/>
    </location>
</feature>
<name>A0A7V5HYU6_UNCAE</name>
<dbReference type="EMBL" id="DRTT01000082">
    <property type="protein sequence ID" value="HHF98374.1"/>
    <property type="molecule type" value="Genomic_DNA"/>
</dbReference>
<feature type="non-terminal residue" evidence="2">
    <location>
        <position position="178"/>
    </location>
</feature>
<organism evidence="2">
    <name type="scientific">Aerophobetes bacterium</name>
    <dbReference type="NCBI Taxonomy" id="2030807"/>
    <lineage>
        <taxon>Bacteria</taxon>
        <taxon>Candidatus Aerophobota</taxon>
    </lineage>
</organism>
<protein>
    <submittedName>
        <fullName evidence="2">Sugar phosphate isomerase/epimerase</fullName>
    </submittedName>
</protein>
<dbReference type="PANTHER" id="PTHR12110:SF41">
    <property type="entry name" value="INOSOSE DEHYDRATASE"/>
    <property type="match status" value="1"/>
</dbReference>
<keyword evidence="2" id="KW-0413">Isomerase</keyword>
<dbReference type="InterPro" id="IPR050312">
    <property type="entry name" value="IolE/XylAMocC-like"/>
</dbReference>
<dbReference type="AlphaFoldDB" id="A0A7V5HYU6"/>